<keyword evidence="10 15" id="KW-0460">Magnesium</keyword>
<evidence type="ECO:0000256" key="14">
    <source>
        <dbReference type="ARBA" id="ARBA00023304"/>
    </source>
</evidence>
<dbReference type="GO" id="GO:0003862">
    <property type="term" value="F:3-isopropylmalate dehydrogenase activity"/>
    <property type="evidence" value="ECO:0007669"/>
    <property type="project" value="UniProtKB-UniRule"/>
</dbReference>
<dbReference type="GO" id="GO:0051287">
    <property type="term" value="F:NAD binding"/>
    <property type="evidence" value="ECO:0007669"/>
    <property type="project" value="InterPro"/>
</dbReference>
<evidence type="ECO:0000256" key="4">
    <source>
        <dbReference type="ARBA" id="ARBA00008319"/>
    </source>
</evidence>
<comment type="subcellular location">
    <subcellularLocation>
        <location evidence="15">Cytoplasm</location>
    </subcellularLocation>
</comment>
<keyword evidence="14 15" id="KW-0100">Branched-chain amino acid biosynthesis</keyword>
<dbReference type="GO" id="GO:0000287">
    <property type="term" value="F:magnesium ion binding"/>
    <property type="evidence" value="ECO:0007669"/>
    <property type="project" value="InterPro"/>
</dbReference>
<feature type="binding site" evidence="15">
    <location>
        <position position="109"/>
    </location>
    <ligand>
        <name>substrate</name>
    </ligand>
</feature>
<dbReference type="InterPro" id="IPR024084">
    <property type="entry name" value="IsoPropMal-DH-like_dom"/>
</dbReference>
<protein>
    <recommendedName>
        <fullName evidence="15">3-isopropylmalate dehydrogenase</fullName>
        <ecNumber evidence="15">1.1.1.85</ecNumber>
    </recommendedName>
    <alternativeName>
        <fullName evidence="15">3-IPM-DH</fullName>
    </alternativeName>
    <alternativeName>
        <fullName evidence="15">Beta-IPM dehydrogenase</fullName>
        <shortName evidence="15">IMDH</shortName>
    </alternativeName>
</protein>
<name>Q5WQ04_9GAMM</name>
<dbReference type="EC" id="1.1.1.85" evidence="15"/>
<evidence type="ECO:0000256" key="15">
    <source>
        <dbReference type="HAMAP-Rule" id="MF_01033"/>
    </source>
</evidence>
<reference evidence="18" key="2">
    <citation type="journal article" date="2006" name="Gene">
        <title>Plasmids in the aphid endosymbiont Buchnera aphidicola with the smallest genomes. A puzzling evolutionary story.</title>
        <authorList>
            <person name="Gil R."/>
            <person name="Sabater-Munoz B."/>
            <person name="Perez-Brocal V."/>
            <person name="Silva F.J."/>
            <person name="Latorre A."/>
        </authorList>
    </citation>
    <scope>NUCLEOTIDE SEQUENCE</scope>
    <source>
        <strain evidence="18">BCtu</strain>
        <plasmid evidence="18">pBCtu</plasmid>
    </source>
</reference>
<dbReference type="FunFam" id="3.40.718.10:FF:000006">
    <property type="entry name" value="3-isopropylmalate dehydrogenase"/>
    <property type="match status" value="1"/>
</dbReference>
<keyword evidence="6 15" id="KW-0432">Leucine biosynthesis</keyword>
<dbReference type="SUPFAM" id="SSF53659">
    <property type="entry name" value="Isocitrate/Isopropylmalate dehydrogenase-like"/>
    <property type="match status" value="1"/>
</dbReference>
<sequence length="376" mass="41999">MNKEYTISVLPGDGIGPEIMLQAYKILDIINKNCMIKINIHQYDIGGIALDKYGTALPQKTLDGCKKSDAILFGSVGGPKWSSLPANIQPERGGLLPLRKFFNFFINIRPAKLYKILGYLSPLKNEIVKNGIDIICVRELIGGIYFGSPKGRKKINSKNFYAFDTETYSTYEIERIATIAFQLASKRKNIVCSIDKANVLESSILWREVVTHVSKKFPNIKLTHLYIDNAIMQIIKKPNTFDVLLCSNLFGDILSDECAILTGSIGMLPSASLNDTLFGLYEPSGGSAPELTGKNIANPIAQILSLAMLFRYSLKLNDISNLIELAVLKTLKDGYRTFDITDNENYITTDMMGTKISKKLLQMIRKNEKNIISKNF</sequence>
<dbReference type="NCBIfam" id="TIGR00169">
    <property type="entry name" value="leuB"/>
    <property type="match status" value="1"/>
</dbReference>
<feature type="site" description="Important for catalysis" evidence="15">
    <location>
        <position position="196"/>
    </location>
</feature>
<dbReference type="PANTHER" id="PTHR42979:SF1">
    <property type="entry name" value="3-ISOPROPYLMALATE DEHYDROGENASE"/>
    <property type="match status" value="1"/>
</dbReference>
<evidence type="ECO:0000256" key="3">
    <source>
        <dbReference type="ARBA" id="ARBA00004762"/>
    </source>
</evidence>
<dbReference type="InterPro" id="IPR019818">
    <property type="entry name" value="IsoCit/isopropylmalate_DH_CS"/>
</dbReference>
<evidence type="ECO:0000256" key="13">
    <source>
        <dbReference type="ARBA" id="ARBA00023211"/>
    </source>
</evidence>
<feature type="binding site" evidence="15">
    <location>
        <position position="252"/>
    </location>
    <ligand>
        <name>Mg(2+)</name>
        <dbReference type="ChEBI" id="CHEBI:18420"/>
    </ligand>
</feature>
<evidence type="ECO:0000256" key="1">
    <source>
        <dbReference type="ARBA" id="ARBA00000624"/>
    </source>
</evidence>
<evidence type="ECO:0000256" key="6">
    <source>
        <dbReference type="ARBA" id="ARBA00022430"/>
    </source>
</evidence>
<evidence type="ECO:0000256" key="10">
    <source>
        <dbReference type="ARBA" id="ARBA00022842"/>
    </source>
</evidence>
<dbReference type="Pfam" id="PF00180">
    <property type="entry name" value="Iso_dh"/>
    <property type="match status" value="1"/>
</dbReference>
<dbReference type="GO" id="GO:0005829">
    <property type="term" value="C:cytosol"/>
    <property type="evidence" value="ECO:0007669"/>
    <property type="project" value="TreeGrafter"/>
</dbReference>
<dbReference type="SMART" id="SM01329">
    <property type="entry name" value="Iso_dh"/>
    <property type="match status" value="1"/>
</dbReference>
<keyword evidence="8 15" id="KW-0028">Amino-acid biosynthesis</keyword>
<feature type="binding site" evidence="15">
    <location>
        <position position="228"/>
    </location>
    <ligand>
        <name>substrate</name>
    </ligand>
</feature>
<reference evidence="18" key="1">
    <citation type="submission" date="2003-10" db="EMBL/GenBank/DDBJ databases">
        <title>Molecular characterization of the biosynthetic plasmid of Buchnera aphidicola BCtu, primary endosymbiont of the aphid Cinara tujafilina.</title>
        <authorList>
            <person name="Gil-Garcia R."/>
            <person name="Perez-Brocal V."/>
            <person name="Ramos S."/>
            <person name="Latorre A."/>
        </authorList>
    </citation>
    <scope>NUCLEOTIDE SEQUENCE</scope>
    <source>
        <strain evidence="18">BCtu</strain>
        <plasmid evidence="18">pBCtu</plasmid>
    </source>
</reference>
<dbReference type="PANTHER" id="PTHR42979">
    <property type="entry name" value="3-ISOPROPYLMALATE DEHYDROGENASE"/>
    <property type="match status" value="1"/>
</dbReference>
<gene>
    <name evidence="15 18" type="primary">leuB</name>
</gene>
<keyword evidence="12 15" id="KW-0520">NAD</keyword>
<feature type="binding site" evidence="15">
    <location>
        <begin position="78"/>
        <end position="91"/>
    </location>
    <ligand>
        <name>NAD(+)</name>
        <dbReference type="ChEBI" id="CHEBI:57540"/>
    </ligand>
</feature>
<dbReference type="EMBL" id="AY438024">
    <property type="protein sequence ID" value="AAR99729.1"/>
    <property type="molecule type" value="Genomic_DNA"/>
</dbReference>
<comment type="cofactor">
    <cofactor evidence="15 16">
        <name>Mg(2+)</name>
        <dbReference type="ChEBI" id="CHEBI:18420"/>
    </cofactor>
    <cofactor evidence="15 16">
        <name>Mn(2+)</name>
        <dbReference type="ChEBI" id="CHEBI:29035"/>
    </cofactor>
    <text evidence="15 16">Binds 1 Mg(2+) or Mn(2+) ion per subunit.</text>
</comment>
<dbReference type="Gene3D" id="3.40.718.10">
    <property type="entry name" value="Isopropylmalate Dehydrogenase"/>
    <property type="match status" value="1"/>
</dbReference>
<keyword evidence="9 15" id="KW-0479">Metal-binding</keyword>
<evidence type="ECO:0000313" key="18">
    <source>
        <dbReference type="EMBL" id="AAR99729.1"/>
    </source>
</evidence>
<comment type="caution">
    <text evidence="15">Lacks conserved residue(s) required for the propagation of feature annotation.</text>
</comment>
<comment type="pathway">
    <text evidence="3 15 16">Amino-acid biosynthesis; L-leucine biosynthesis; L-leucine from 3-methyl-2-oxobutanoate: step 3/4.</text>
</comment>
<feature type="binding site" evidence="15">
    <location>
        <position position="228"/>
    </location>
    <ligand>
        <name>Mg(2+)</name>
        <dbReference type="ChEBI" id="CHEBI:18420"/>
    </ligand>
</feature>
<comment type="cofactor">
    <cofactor evidence="2">
        <name>Mn(2+)</name>
        <dbReference type="ChEBI" id="CHEBI:29035"/>
    </cofactor>
</comment>
<evidence type="ECO:0000256" key="8">
    <source>
        <dbReference type="ARBA" id="ARBA00022605"/>
    </source>
</evidence>
<feature type="binding site" evidence="15">
    <location>
        <position position="256"/>
    </location>
    <ligand>
        <name>Mg(2+)</name>
        <dbReference type="ChEBI" id="CHEBI:18420"/>
    </ligand>
</feature>
<organism evidence="18">
    <name type="scientific">Buchnera aphidicola</name>
    <name type="common">Cinara tujafilina</name>
    <dbReference type="NCBI Taxonomy" id="261317"/>
    <lineage>
        <taxon>Bacteria</taxon>
        <taxon>Pseudomonadati</taxon>
        <taxon>Pseudomonadota</taxon>
        <taxon>Gammaproteobacteria</taxon>
        <taxon>Enterobacterales</taxon>
        <taxon>Erwiniaceae</taxon>
        <taxon>Buchnera</taxon>
    </lineage>
</organism>
<comment type="catalytic activity">
    <reaction evidence="1 15 16">
        <text>(2R,3S)-3-isopropylmalate + NAD(+) = 4-methyl-2-oxopentanoate + CO2 + NADH</text>
        <dbReference type="Rhea" id="RHEA:32271"/>
        <dbReference type="ChEBI" id="CHEBI:16526"/>
        <dbReference type="ChEBI" id="CHEBI:17865"/>
        <dbReference type="ChEBI" id="CHEBI:35121"/>
        <dbReference type="ChEBI" id="CHEBI:57540"/>
        <dbReference type="ChEBI" id="CHEBI:57945"/>
        <dbReference type="EC" id="1.1.1.85"/>
    </reaction>
</comment>
<evidence type="ECO:0000256" key="2">
    <source>
        <dbReference type="ARBA" id="ARBA00001936"/>
    </source>
</evidence>
<keyword evidence="18" id="KW-0614">Plasmid</keyword>
<comment type="subunit">
    <text evidence="5 15 16">Homodimer.</text>
</comment>
<comment type="similarity">
    <text evidence="4 15">Belongs to the isocitrate and isopropylmalate dehydrogenases family. LeuB type 1 subfamily.</text>
</comment>
<evidence type="ECO:0000256" key="16">
    <source>
        <dbReference type="RuleBase" id="RU004445"/>
    </source>
</evidence>
<evidence type="ECO:0000259" key="17">
    <source>
        <dbReference type="SMART" id="SM01329"/>
    </source>
</evidence>
<comment type="function">
    <text evidence="15 16">Catalyzes the oxidation of 3-carboxy-2-hydroxy-4-methylpentanoate (3-isopropylmalate) to 3-carboxy-4-methyl-2-oxopentanoate. The product decarboxylates to 4-methyl-2 oxopentanoate.</text>
</comment>
<dbReference type="GO" id="GO:0009098">
    <property type="term" value="P:L-leucine biosynthetic process"/>
    <property type="evidence" value="ECO:0007669"/>
    <property type="project" value="UniProtKB-UniRule"/>
</dbReference>
<geneLocation type="plasmid" evidence="18">
    <name>pBCtu</name>
</geneLocation>
<evidence type="ECO:0000256" key="12">
    <source>
        <dbReference type="ARBA" id="ARBA00023027"/>
    </source>
</evidence>
<evidence type="ECO:0000256" key="7">
    <source>
        <dbReference type="ARBA" id="ARBA00022490"/>
    </source>
</evidence>
<evidence type="ECO:0000256" key="11">
    <source>
        <dbReference type="ARBA" id="ARBA00023002"/>
    </source>
</evidence>
<feature type="domain" description="Isopropylmalate dehydrogenase-like" evidence="17">
    <location>
        <begin position="6"/>
        <end position="356"/>
    </location>
</feature>
<accession>Q5WQ04</accession>
<dbReference type="AlphaFoldDB" id="Q5WQ04"/>
<keyword evidence="11 15" id="KW-0560">Oxidoreductase</keyword>
<dbReference type="UniPathway" id="UPA00048">
    <property type="reaction ID" value="UER00072"/>
</dbReference>
<dbReference type="InterPro" id="IPR004429">
    <property type="entry name" value="Isopropylmalate_DH"/>
</dbReference>
<evidence type="ECO:0000256" key="5">
    <source>
        <dbReference type="ARBA" id="ARBA00011738"/>
    </source>
</evidence>
<dbReference type="PROSITE" id="PS00470">
    <property type="entry name" value="IDH_IMDH"/>
    <property type="match status" value="1"/>
</dbReference>
<keyword evidence="7 15" id="KW-0963">Cytoplasm</keyword>
<evidence type="ECO:0000256" key="9">
    <source>
        <dbReference type="ARBA" id="ARBA00022723"/>
    </source>
</evidence>
<feature type="binding site" evidence="15">
    <location>
        <position position="138"/>
    </location>
    <ligand>
        <name>substrate</name>
    </ligand>
</feature>
<feature type="site" description="Important for catalysis" evidence="15">
    <location>
        <position position="145"/>
    </location>
</feature>
<dbReference type="HAMAP" id="MF_01033">
    <property type="entry name" value="LeuB_type1"/>
    <property type="match status" value="1"/>
</dbReference>
<keyword evidence="13 15" id="KW-0464">Manganese</keyword>
<proteinExistence type="inferred from homology"/>
<feature type="binding site" evidence="15">
    <location>
        <position position="99"/>
    </location>
    <ligand>
        <name>substrate</name>
    </ligand>
</feature>